<protein>
    <submittedName>
        <fullName evidence="4">Carbohydrate kinase family protein</fullName>
    </submittedName>
</protein>
<keyword evidence="5" id="KW-1185">Reference proteome</keyword>
<dbReference type="Gene3D" id="3.40.1190.20">
    <property type="match status" value="1"/>
</dbReference>
<dbReference type="InterPro" id="IPR011611">
    <property type="entry name" value="PfkB_dom"/>
</dbReference>
<evidence type="ECO:0000256" key="1">
    <source>
        <dbReference type="ARBA" id="ARBA00022679"/>
    </source>
</evidence>
<gene>
    <name evidence="4" type="ORF">NMN56_005825</name>
</gene>
<proteinExistence type="predicted"/>
<dbReference type="Proteomes" id="UP001214441">
    <property type="component" value="Unassembled WGS sequence"/>
</dbReference>
<dbReference type="GO" id="GO:0016301">
    <property type="term" value="F:kinase activity"/>
    <property type="evidence" value="ECO:0007669"/>
    <property type="project" value="UniProtKB-KW"/>
</dbReference>
<keyword evidence="1" id="KW-0808">Transferase</keyword>
<feature type="domain" description="Carbohydrate kinase PfkB" evidence="3">
    <location>
        <begin position="19"/>
        <end position="279"/>
    </location>
</feature>
<evidence type="ECO:0000256" key="2">
    <source>
        <dbReference type="ARBA" id="ARBA00022777"/>
    </source>
</evidence>
<reference evidence="4 5" key="1">
    <citation type="submission" date="2023-05" db="EMBL/GenBank/DDBJ databases">
        <title>Streptantibioticus silvisoli sp. nov., acidotolerant actinomycetes 1 from pine litter.</title>
        <authorList>
            <person name="Swiecimska M."/>
            <person name="Golinska P."/>
            <person name="Sangal V."/>
            <person name="Wachnowicz B."/>
            <person name="Goodfellow M."/>
        </authorList>
    </citation>
    <scope>NUCLEOTIDE SEQUENCE [LARGE SCALE GENOMIC DNA]</scope>
    <source>
        <strain evidence="4 5">DSM 42109</strain>
    </source>
</reference>
<dbReference type="InterPro" id="IPR002139">
    <property type="entry name" value="Ribo/fructo_kinase"/>
</dbReference>
<evidence type="ECO:0000313" key="5">
    <source>
        <dbReference type="Proteomes" id="UP001214441"/>
    </source>
</evidence>
<dbReference type="RefSeq" id="WP_274039301.1">
    <property type="nucleotide sequence ID" value="NZ_JANCPR020000004.1"/>
</dbReference>
<name>A0ABT6ZR03_9ACTN</name>
<evidence type="ECO:0000259" key="3">
    <source>
        <dbReference type="Pfam" id="PF00294"/>
    </source>
</evidence>
<dbReference type="PANTHER" id="PTHR10584">
    <property type="entry name" value="SUGAR KINASE"/>
    <property type="match status" value="1"/>
</dbReference>
<dbReference type="InterPro" id="IPR029056">
    <property type="entry name" value="Ribokinase-like"/>
</dbReference>
<evidence type="ECO:0000313" key="4">
    <source>
        <dbReference type="EMBL" id="MDJ1131483.1"/>
    </source>
</evidence>
<dbReference type="PANTHER" id="PTHR10584:SF157">
    <property type="entry name" value="SULFOFRUCTOSE KINASE"/>
    <property type="match status" value="1"/>
</dbReference>
<organism evidence="4 5">
    <name type="scientific">Streptomyces iconiensis</name>
    <dbReference type="NCBI Taxonomy" id="1384038"/>
    <lineage>
        <taxon>Bacteria</taxon>
        <taxon>Bacillati</taxon>
        <taxon>Actinomycetota</taxon>
        <taxon>Actinomycetes</taxon>
        <taxon>Kitasatosporales</taxon>
        <taxon>Streptomycetaceae</taxon>
        <taxon>Streptomyces</taxon>
    </lineage>
</organism>
<accession>A0ABT6ZR03</accession>
<dbReference type="EMBL" id="JANCPR020000004">
    <property type="protein sequence ID" value="MDJ1131483.1"/>
    <property type="molecule type" value="Genomic_DNA"/>
</dbReference>
<dbReference type="PRINTS" id="PR00990">
    <property type="entry name" value="RIBOKINASE"/>
</dbReference>
<dbReference type="SUPFAM" id="SSF53613">
    <property type="entry name" value="Ribokinase-like"/>
    <property type="match status" value="1"/>
</dbReference>
<keyword evidence="2 4" id="KW-0418">Kinase</keyword>
<comment type="caution">
    <text evidence="4">The sequence shown here is derived from an EMBL/GenBank/DDBJ whole genome shotgun (WGS) entry which is preliminary data.</text>
</comment>
<dbReference type="Pfam" id="PF00294">
    <property type="entry name" value="PfkB"/>
    <property type="match status" value="1"/>
</dbReference>
<sequence>MIVFCGYGNSDQTVHVPALPGAGDRVQALDVQRHDGGMAANAAAAAARTGADAAFAGVVGTDPLSTAFLDRLAADGVDTAWVSRDGRLTTAIVLVTPDGERSVISQDDDVTEEYVAQVVLRLGAAGGGWLYLDGYRFPWAGPLLAAAPNLRVVVDLDGCERTEAALAALSVAEHAIIGRTQAGWLLGEDPGALAVAHRIHLVVTDGARGWQLYTPAGDTCTGEALSVEAQDATGAGDCFVGCYAAELERGAHPAEAARFASVAAGLSCRHPGARTGQPTRAEVTAHLTKAGSAH</sequence>